<evidence type="ECO:0000256" key="2">
    <source>
        <dbReference type="ARBA" id="ARBA00022723"/>
    </source>
</evidence>
<keyword evidence="4" id="KW-0812">Transmembrane</keyword>
<feature type="transmembrane region" description="Helical" evidence="4">
    <location>
        <begin position="94"/>
        <end position="116"/>
    </location>
</feature>
<feature type="transmembrane region" description="Helical" evidence="4">
    <location>
        <begin position="55"/>
        <end position="74"/>
    </location>
</feature>
<dbReference type="GeneID" id="25900890"/>
<protein>
    <recommendedName>
        <fullName evidence="5">P-type ATPase C-terminal domain-containing protein</fullName>
    </recommendedName>
</protein>
<dbReference type="PANTHER" id="PTHR24092">
    <property type="entry name" value="PROBABLE PHOSPHOLIPID-TRANSPORTING ATPASE"/>
    <property type="match status" value="1"/>
</dbReference>
<keyword evidence="4" id="KW-0472">Membrane</keyword>
<dbReference type="InterPro" id="IPR032630">
    <property type="entry name" value="P_typ_ATPase_c"/>
</dbReference>
<accession>A0A0L0GF57</accession>
<evidence type="ECO:0000256" key="3">
    <source>
        <dbReference type="ARBA" id="ARBA00022842"/>
    </source>
</evidence>
<dbReference type="PANTHER" id="PTHR24092:SF218">
    <property type="entry name" value="PHOSPHOLIPID-TRANSPORTING ATPASE"/>
    <property type="match status" value="1"/>
</dbReference>
<feature type="transmembrane region" description="Helical" evidence="4">
    <location>
        <begin position="30"/>
        <end position="48"/>
    </location>
</feature>
<dbReference type="GO" id="GO:0140326">
    <property type="term" value="F:ATPase-coupled intramembrane lipid transporter activity"/>
    <property type="evidence" value="ECO:0007669"/>
    <property type="project" value="TreeGrafter"/>
</dbReference>
<organism evidence="6 7">
    <name type="scientific">Sphaeroforma arctica JP610</name>
    <dbReference type="NCBI Taxonomy" id="667725"/>
    <lineage>
        <taxon>Eukaryota</taxon>
        <taxon>Ichthyosporea</taxon>
        <taxon>Ichthyophonida</taxon>
        <taxon>Sphaeroforma</taxon>
    </lineage>
</organism>
<proteinExistence type="predicted"/>
<name>A0A0L0GF57_9EUKA</name>
<dbReference type="Proteomes" id="UP000054560">
    <property type="component" value="Unassembled WGS sequence"/>
</dbReference>
<evidence type="ECO:0000256" key="4">
    <source>
        <dbReference type="SAM" id="Phobius"/>
    </source>
</evidence>
<dbReference type="GO" id="GO:0005886">
    <property type="term" value="C:plasma membrane"/>
    <property type="evidence" value="ECO:0007669"/>
    <property type="project" value="TreeGrafter"/>
</dbReference>
<keyword evidence="7" id="KW-1185">Reference proteome</keyword>
<evidence type="ECO:0000256" key="1">
    <source>
        <dbReference type="ARBA" id="ARBA00004141"/>
    </source>
</evidence>
<dbReference type="eggNOG" id="KOG0206">
    <property type="taxonomic scope" value="Eukaryota"/>
</dbReference>
<feature type="domain" description="P-type ATPase C-terminal" evidence="5">
    <location>
        <begin position="1"/>
        <end position="115"/>
    </location>
</feature>
<dbReference type="GO" id="GO:0045332">
    <property type="term" value="P:phospholipid translocation"/>
    <property type="evidence" value="ECO:0007669"/>
    <property type="project" value="TreeGrafter"/>
</dbReference>
<comment type="subcellular location">
    <subcellularLocation>
        <location evidence="1">Membrane</location>
        <topology evidence="1">Multi-pass membrane protein</topology>
    </subcellularLocation>
</comment>
<gene>
    <name evidence="6" type="ORF">SARC_00386</name>
</gene>
<dbReference type="GO" id="GO:0046872">
    <property type="term" value="F:metal ion binding"/>
    <property type="evidence" value="ECO:0007669"/>
    <property type="project" value="UniProtKB-KW"/>
</dbReference>
<keyword evidence="2" id="KW-0479">Metal-binding</keyword>
<evidence type="ECO:0000313" key="6">
    <source>
        <dbReference type="EMBL" id="KNC87501.1"/>
    </source>
</evidence>
<dbReference type="RefSeq" id="XP_014161403.1">
    <property type="nucleotide sequence ID" value="XM_014305928.1"/>
</dbReference>
<dbReference type="AlphaFoldDB" id="A0A0L0GF57"/>
<keyword evidence="3" id="KW-0460">Magnesium</keyword>
<keyword evidence="4" id="KW-1133">Transmembrane helix</keyword>
<reference evidence="6 7" key="1">
    <citation type="submission" date="2011-02" db="EMBL/GenBank/DDBJ databases">
        <title>The Genome Sequence of Sphaeroforma arctica JP610.</title>
        <authorList>
            <consortium name="The Broad Institute Genome Sequencing Platform"/>
            <person name="Russ C."/>
            <person name="Cuomo C."/>
            <person name="Young S.K."/>
            <person name="Zeng Q."/>
            <person name="Gargeya S."/>
            <person name="Alvarado L."/>
            <person name="Berlin A."/>
            <person name="Chapman S.B."/>
            <person name="Chen Z."/>
            <person name="Freedman E."/>
            <person name="Gellesch M."/>
            <person name="Goldberg J."/>
            <person name="Griggs A."/>
            <person name="Gujja S."/>
            <person name="Heilman E."/>
            <person name="Heiman D."/>
            <person name="Howarth C."/>
            <person name="Mehta T."/>
            <person name="Neiman D."/>
            <person name="Pearson M."/>
            <person name="Roberts A."/>
            <person name="Saif S."/>
            <person name="Shea T."/>
            <person name="Shenoy N."/>
            <person name="Sisk P."/>
            <person name="Stolte C."/>
            <person name="Sykes S."/>
            <person name="White J."/>
            <person name="Yandava C."/>
            <person name="Burger G."/>
            <person name="Gray M.W."/>
            <person name="Holland P.W.H."/>
            <person name="King N."/>
            <person name="Lang F.B.F."/>
            <person name="Roger A.J."/>
            <person name="Ruiz-Trillo I."/>
            <person name="Haas B."/>
            <person name="Nusbaum C."/>
            <person name="Birren B."/>
        </authorList>
    </citation>
    <scope>NUCLEOTIDE SEQUENCE [LARGE SCALE GENOMIC DNA]</scope>
    <source>
        <strain evidence="6 7">JP610</strain>
    </source>
</reference>
<dbReference type="EMBL" id="KQ241607">
    <property type="protein sequence ID" value="KNC87501.1"/>
    <property type="molecule type" value="Genomic_DNA"/>
</dbReference>
<dbReference type="Pfam" id="PF16212">
    <property type="entry name" value="PhoLip_ATPase_C"/>
    <property type="match status" value="1"/>
</dbReference>
<evidence type="ECO:0000313" key="7">
    <source>
        <dbReference type="Proteomes" id="UP000054560"/>
    </source>
</evidence>
<evidence type="ECO:0000259" key="5">
    <source>
        <dbReference type="Pfam" id="PF16212"/>
    </source>
</evidence>
<dbReference type="STRING" id="667725.A0A0L0GF57"/>
<sequence>MLNAVWASLAIFFTTYLTYRDTEIGIWEFGTIMNTAMVVVVNVQLAMVSKNITWLNGLVLVGSVLAMFVFMFVFAVVPTELYYVAFVTVSDCRYWFIVLLASWLALFPQLVGQYLWQNELSGPLDRLRAKERTEHETRHDKERFQNAVAREPLPMATIDQSEKKKEVYGAEYPAYSRTPSALMSVPITLSSTSLASNGGV</sequence>